<evidence type="ECO:0000256" key="8">
    <source>
        <dbReference type="ARBA" id="ARBA00022927"/>
    </source>
</evidence>
<dbReference type="NCBIfam" id="TIGR03499">
    <property type="entry name" value="FlhF"/>
    <property type="match status" value="1"/>
</dbReference>
<dbReference type="GO" id="GO:0005525">
    <property type="term" value="F:GTP binding"/>
    <property type="evidence" value="ECO:0007669"/>
    <property type="project" value="UniProtKB-KW"/>
</dbReference>
<dbReference type="GO" id="GO:0005886">
    <property type="term" value="C:plasma membrane"/>
    <property type="evidence" value="ECO:0007669"/>
    <property type="project" value="UniProtKB-SubCell"/>
</dbReference>
<keyword evidence="17" id="KW-0282">Flagellum</keyword>
<evidence type="ECO:0000256" key="9">
    <source>
        <dbReference type="ARBA" id="ARBA00023134"/>
    </source>
</evidence>
<organism evidence="17">
    <name type="scientific">hydrothermal vent metagenome</name>
    <dbReference type="NCBI Taxonomy" id="652676"/>
    <lineage>
        <taxon>unclassified sequences</taxon>
        <taxon>metagenomes</taxon>
        <taxon>ecological metagenomes</taxon>
    </lineage>
</organism>
<keyword evidence="17" id="KW-0969">Cilium</keyword>
<dbReference type="InterPro" id="IPR020006">
    <property type="entry name" value="FlhF"/>
</dbReference>
<comment type="function">
    <text evidence="12">Necessary for flagellar biosynthesis. May be involved in translocation of the flagellum.</text>
</comment>
<dbReference type="GO" id="GO:0005047">
    <property type="term" value="F:signal recognition particle binding"/>
    <property type="evidence" value="ECO:0007669"/>
    <property type="project" value="TreeGrafter"/>
</dbReference>
<keyword evidence="11" id="KW-1006">Bacterial flagellum protein export</keyword>
<sequence>MKIKRFFAKEMRQGIRQVRDTLGADAVILSNTQVDGGIEIIAAVDYDESLLQADAASEDLLSRTSSSPAIHKNGMAESRMNTHTGNDFTPAARADRKLAEDTVRLNTAALPDLKLSAMQDNVSSPGEIPRPPQASTPAPTSTSVNTKKSSRKPASNKAEEKIQWSQDPAILELKNEMSDMRELLEQQLSGLAWGDLNRRDPLRAKLTRCLLELGLSPTVCEKVANTAGEHKDFDNAWRHALAVLSHSLPVESTDILEQGGVVALVGATGVGKTTTIAKLAARYALKHGSASVAMVTTDGYRIAAHEQLRTYGRILDIPVRIANTHAELVEALKLLSDRALVLVDTAGMSQRDMRLSQQFQMIKNSTPGIKTYLVLSATTHRAGLREIAKAFGEINLDGCILTKLDETTSLG</sequence>
<dbReference type="GO" id="GO:0003924">
    <property type="term" value="F:GTPase activity"/>
    <property type="evidence" value="ECO:0007669"/>
    <property type="project" value="InterPro"/>
</dbReference>
<dbReference type="InterPro" id="IPR027417">
    <property type="entry name" value="P-loop_NTPase"/>
</dbReference>
<evidence type="ECO:0000259" key="15">
    <source>
        <dbReference type="SMART" id="SM00382"/>
    </source>
</evidence>
<keyword evidence="9" id="KW-0342">GTP-binding</keyword>
<reference evidence="17" key="1">
    <citation type="submission" date="2018-06" db="EMBL/GenBank/DDBJ databases">
        <authorList>
            <person name="Zhirakovskaya E."/>
        </authorList>
    </citation>
    <scope>NUCLEOTIDE SEQUENCE</scope>
</reference>
<evidence type="ECO:0000256" key="7">
    <source>
        <dbReference type="ARBA" id="ARBA00022795"/>
    </source>
</evidence>
<evidence type="ECO:0000256" key="3">
    <source>
        <dbReference type="ARBA" id="ARBA00014919"/>
    </source>
</evidence>
<name>A0A3B1ATQ2_9ZZZZ</name>
<dbReference type="Gene3D" id="1.20.120.1380">
    <property type="entry name" value="Flagellar FlhF biosynthesis protein, N domain"/>
    <property type="match status" value="1"/>
</dbReference>
<dbReference type="InterPro" id="IPR047040">
    <property type="entry name" value="FlhF__GTPase_dom"/>
</dbReference>
<dbReference type="InterPro" id="IPR003593">
    <property type="entry name" value="AAA+_ATPase"/>
</dbReference>
<evidence type="ECO:0000256" key="1">
    <source>
        <dbReference type="ARBA" id="ARBA00004413"/>
    </source>
</evidence>
<evidence type="ECO:0000256" key="2">
    <source>
        <dbReference type="ARBA" id="ARBA00008531"/>
    </source>
</evidence>
<dbReference type="SMART" id="SM00962">
    <property type="entry name" value="SRP54"/>
    <property type="match status" value="1"/>
</dbReference>
<feature type="region of interest" description="Disordered" evidence="14">
    <location>
        <begin position="116"/>
        <end position="162"/>
    </location>
</feature>
<dbReference type="SMART" id="SM00382">
    <property type="entry name" value="AAA"/>
    <property type="match status" value="1"/>
</dbReference>
<proteinExistence type="inferred from homology"/>
<dbReference type="GO" id="GO:0015031">
    <property type="term" value="P:protein transport"/>
    <property type="evidence" value="ECO:0007669"/>
    <property type="project" value="UniProtKB-KW"/>
</dbReference>
<keyword evidence="17" id="KW-0966">Cell projection</keyword>
<dbReference type="PANTHER" id="PTHR43134:SF3">
    <property type="entry name" value="FLAGELLAR BIOSYNTHESIS PROTEIN FLHF"/>
    <property type="match status" value="1"/>
</dbReference>
<evidence type="ECO:0000256" key="10">
    <source>
        <dbReference type="ARBA" id="ARBA00023136"/>
    </source>
</evidence>
<accession>A0A3B1ATQ2</accession>
<comment type="similarity">
    <text evidence="2">Belongs to the GTP-binding SRP family.</text>
</comment>
<keyword evidence="7" id="KW-1005">Bacterial flagellum biogenesis</keyword>
<feature type="non-terminal residue" evidence="17">
    <location>
        <position position="411"/>
    </location>
</feature>
<keyword evidence="4" id="KW-0813">Transport</keyword>
<feature type="region of interest" description="Disordered" evidence="14">
    <location>
        <begin position="62"/>
        <end position="89"/>
    </location>
</feature>
<comment type="subcellular location">
    <subcellularLocation>
        <location evidence="1">Cell membrane</location>
        <topology evidence="1">Peripheral membrane protein</topology>
        <orientation evidence="1">Cytoplasmic side</orientation>
    </subcellularLocation>
</comment>
<evidence type="ECO:0000256" key="11">
    <source>
        <dbReference type="ARBA" id="ARBA00023225"/>
    </source>
</evidence>
<dbReference type="Pfam" id="PF00448">
    <property type="entry name" value="SRP54"/>
    <property type="match status" value="1"/>
</dbReference>
<evidence type="ECO:0000259" key="16">
    <source>
        <dbReference type="SMART" id="SM00962"/>
    </source>
</evidence>
<dbReference type="InterPro" id="IPR000897">
    <property type="entry name" value="SRP54_GTPase_dom"/>
</dbReference>
<dbReference type="AlphaFoldDB" id="A0A3B1ATQ2"/>
<dbReference type="PANTHER" id="PTHR43134">
    <property type="entry name" value="SIGNAL RECOGNITION PARTICLE RECEPTOR SUBUNIT ALPHA"/>
    <property type="match status" value="1"/>
</dbReference>
<keyword evidence="5" id="KW-1003">Cell membrane</keyword>
<dbReference type="GO" id="GO:0044781">
    <property type="term" value="P:bacterial-type flagellum organization"/>
    <property type="evidence" value="ECO:0007669"/>
    <property type="project" value="UniProtKB-KW"/>
</dbReference>
<keyword evidence="6" id="KW-0547">Nucleotide-binding</keyword>
<dbReference type="Gene3D" id="3.40.50.300">
    <property type="entry name" value="P-loop containing nucleotide triphosphate hydrolases"/>
    <property type="match status" value="1"/>
</dbReference>
<evidence type="ECO:0000313" key="17">
    <source>
        <dbReference type="EMBL" id="VAX03184.1"/>
    </source>
</evidence>
<dbReference type="GO" id="GO:0006614">
    <property type="term" value="P:SRP-dependent cotranslational protein targeting to membrane"/>
    <property type="evidence" value="ECO:0007669"/>
    <property type="project" value="InterPro"/>
</dbReference>
<evidence type="ECO:0000256" key="12">
    <source>
        <dbReference type="ARBA" id="ARBA00025337"/>
    </source>
</evidence>
<gene>
    <name evidence="17" type="ORF">MNBD_GAMMA19-9</name>
</gene>
<evidence type="ECO:0000256" key="6">
    <source>
        <dbReference type="ARBA" id="ARBA00022741"/>
    </source>
</evidence>
<feature type="domain" description="AAA+ ATPase" evidence="15">
    <location>
        <begin position="258"/>
        <end position="410"/>
    </location>
</feature>
<feature type="domain" description="SRP54-type proteins GTP-binding" evidence="16">
    <location>
        <begin position="259"/>
        <end position="411"/>
    </location>
</feature>
<dbReference type="CDD" id="cd17873">
    <property type="entry name" value="FlhF"/>
    <property type="match status" value="1"/>
</dbReference>
<dbReference type="FunFam" id="3.40.50.300:FF:000695">
    <property type="entry name" value="Flagellar biosynthesis regulator FlhF"/>
    <property type="match status" value="1"/>
</dbReference>
<keyword evidence="10" id="KW-0472">Membrane</keyword>
<evidence type="ECO:0000256" key="13">
    <source>
        <dbReference type="ARBA" id="ARBA00030866"/>
    </source>
</evidence>
<evidence type="ECO:0000256" key="5">
    <source>
        <dbReference type="ARBA" id="ARBA00022475"/>
    </source>
</evidence>
<evidence type="ECO:0000256" key="4">
    <source>
        <dbReference type="ARBA" id="ARBA00022448"/>
    </source>
</evidence>
<dbReference type="EMBL" id="UOFV01000378">
    <property type="protein sequence ID" value="VAX03184.1"/>
    <property type="molecule type" value="Genomic_DNA"/>
</dbReference>
<dbReference type="SUPFAM" id="SSF52540">
    <property type="entry name" value="P-loop containing nucleoside triphosphate hydrolases"/>
    <property type="match status" value="1"/>
</dbReference>
<protein>
    <recommendedName>
        <fullName evidence="3">Flagellar biosynthesis protein FlhF</fullName>
    </recommendedName>
    <alternativeName>
        <fullName evidence="13">Flagella-associated GTP-binding protein</fullName>
    </alternativeName>
</protein>
<keyword evidence="8" id="KW-0653">Protein transport</keyword>
<evidence type="ECO:0000256" key="14">
    <source>
        <dbReference type="SAM" id="MobiDB-lite"/>
    </source>
</evidence>